<feature type="transmembrane region" description="Helical" evidence="7">
    <location>
        <begin position="48"/>
        <end position="69"/>
    </location>
</feature>
<comment type="caution">
    <text evidence="9">The sequence shown here is derived from an EMBL/GenBank/DDBJ whole genome shotgun (WGS) entry which is preliminary data.</text>
</comment>
<feature type="domain" description="EamA" evidence="8">
    <location>
        <begin position="163"/>
        <end position="294"/>
    </location>
</feature>
<comment type="similarity">
    <text evidence="2">Belongs to the EamA transporter family.</text>
</comment>
<dbReference type="PANTHER" id="PTHR32322">
    <property type="entry name" value="INNER MEMBRANE TRANSPORTER"/>
    <property type="match status" value="1"/>
</dbReference>
<feature type="transmembrane region" description="Helical" evidence="7">
    <location>
        <begin position="21"/>
        <end position="42"/>
    </location>
</feature>
<feature type="transmembrane region" description="Helical" evidence="7">
    <location>
        <begin position="166"/>
        <end position="186"/>
    </location>
</feature>
<reference evidence="9 10" key="1">
    <citation type="submission" date="2022-06" db="EMBL/GenBank/DDBJ databases">
        <title>Genomic Encyclopedia of Archaeal and Bacterial Type Strains, Phase II (KMG-II): from individual species to whole genera.</title>
        <authorList>
            <person name="Goeker M."/>
        </authorList>
    </citation>
    <scope>NUCLEOTIDE SEQUENCE [LARGE SCALE GENOMIC DNA]</scope>
    <source>
        <strain evidence="9 10">DSM 45037</strain>
    </source>
</reference>
<keyword evidence="3 7" id="KW-0812">Transmembrane</keyword>
<evidence type="ECO:0000256" key="4">
    <source>
        <dbReference type="ARBA" id="ARBA00022989"/>
    </source>
</evidence>
<feature type="transmembrane region" description="Helical" evidence="7">
    <location>
        <begin position="136"/>
        <end position="154"/>
    </location>
</feature>
<comment type="subcellular location">
    <subcellularLocation>
        <location evidence="1">Membrane</location>
        <topology evidence="1">Multi-pass membrane protein</topology>
    </subcellularLocation>
</comment>
<keyword evidence="4 7" id="KW-1133">Transmembrane helix</keyword>
<protein>
    <submittedName>
        <fullName evidence="9">Permease of the drug/metabolite transporter (DMT) superfamily</fullName>
    </submittedName>
</protein>
<feature type="domain" description="EamA" evidence="8">
    <location>
        <begin position="20"/>
        <end position="150"/>
    </location>
</feature>
<dbReference type="InterPro" id="IPR037185">
    <property type="entry name" value="EmrE-like"/>
</dbReference>
<evidence type="ECO:0000256" key="3">
    <source>
        <dbReference type="ARBA" id="ARBA00022692"/>
    </source>
</evidence>
<evidence type="ECO:0000256" key="2">
    <source>
        <dbReference type="ARBA" id="ARBA00007362"/>
    </source>
</evidence>
<feature type="region of interest" description="Disordered" evidence="6">
    <location>
        <begin position="300"/>
        <end position="328"/>
    </location>
</feature>
<evidence type="ECO:0000259" key="8">
    <source>
        <dbReference type="Pfam" id="PF00892"/>
    </source>
</evidence>
<keyword evidence="10" id="KW-1185">Reference proteome</keyword>
<feature type="transmembrane region" description="Helical" evidence="7">
    <location>
        <begin position="266"/>
        <end position="292"/>
    </location>
</feature>
<feature type="transmembrane region" description="Helical" evidence="7">
    <location>
        <begin position="107"/>
        <end position="129"/>
    </location>
</feature>
<evidence type="ECO:0000256" key="1">
    <source>
        <dbReference type="ARBA" id="ARBA00004141"/>
    </source>
</evidence>
<dbReference type="EMBL" id="JAMTCG010000003">
    <property type="protein sequence ID" value="MCP2160547.1"/>
    <property type="molecule type" value="Genomic_DNA"/>
</dbReference>
<evidence type="ECO:0000256" key="5">
    <source>
        <dbReference type="ARBA" id="ARBA00023136"/>
    </source>
</evidence>
<organism evidence="9 10">
    <name type="scientific">Williamsia serinedens</name>
    <dbReference type="NCBI Taxonomy" id="391736"/>
    <lineage>
        <taxon>Bacteria</taxon>
        <taxon>Bacillati</taxon>
        <taxon>Actinomycetota</taxon>
        <taxon>Actinomycetes</taxon>
        <taxon>Mycobacteriales</taxon>
        <taxon>Nocardiaceae</taxon>
        <taxon>Williamsia</taxon>
    </lineage>
</organism>
<evidence type="ECO:0000313" key="9">
    <source>
        <dbReference type="EMBL" id="MCP2160547.1"/>
    </source>
</evidence>
<accession>A0ABT1GZX8</accession>
<feature type="transmembrane region" description="Helical" evidence="7">
    <location>
        <begin position="225"/>
        <end position="245"/>
    </location>
</feature>
<dbReference type="Proteomes" id="UP001205740">
    <property type="component" value="Unassembled WGS sequence"/>
</dbReference>
<feature type="transmembrane region" description="Helical" evidence="7">
    <location>
        <begin position="81"/>
        <end position="101"/>
    </location>
</feature>
<dbReference type="InterPro" id="IPR000620">
    <property type="entry name" value="EamA_dom"/>
</dbReference>
<evidence type="ECO:0000256" key="7">
    <source>
        <dbReference type="SAM" id="Phobius"/>
    </source>
</evidence>
<evidence type="ECO:0000313" key="10">
    <source>
        <dbReference type="Proteomes" id="UP001205740"/>
    </source>
</evidence>
<keyword evidence="5 7" id="KW-0472">Membrane</keyword>
<feature type="transmembrane region" description="Helical" evidence="7">
    <location>
        <begin position="195"/>
        <end position="213"/>
    </location>
</feature>
<sequence length="328" mass="33079">MKHDDSATTENPSPLPIGSGLAFGGVGVAAFSFTVPLTRVAVADLDPLLVGVGRAVVAGILAVALLAIARPRVPRAGQWMRLAVAAGGVVVGFPVLTSLALTSTTAAHAAVVVGLLPAATAVAAVLRTGERPPTRFWVFAVAGAVAVGVFSSLGHGSFGPPRVGDLLLLGAVVAGAIGYAEGGVLARELGAWQTISWALVVALPVTTVVTAILTTRSTPTADGAAWAAFVYLSAVSMFLGFFAWYRGLAISPMTTVSQIQLVQPVLSLLWSVVLIGEGLSTAVAVGAAAIIACATCAVRSRPSTGSTSPAAPPRSAVPARSRRPRVSH</sequence>
<dbReference type="PANTHER" id="PTHR32322:SF2">
    <property type="entry name" value="EAMA DOMAIN-CONTAINING PROTEIN"/>
    <property type="match status" value="1"/>
</dbReference>
<feature type="compositionally biased region" description="Low complexity" evidence="6">
    <location>
        <begin position="300"/>
        <end position="319"/>
    </location>
</feature>
<dbReference type="SUPFAM" id="SSF103481">
    <property type="entry name" value="Multidrug resistance efflux transporter EmrE"/>
    <property type="match status" value="2"/>
</dbReference>
<dbReference type="RefSeq" id="WP_253654132.1">
    <property type="nucleotide sequence ID" value="NZ_BAAAOE010000003.1"/>
</dbReference>
<dbReference type="Pfam" id="PF00892">
    <property type="entry name" value="EamA"/>
    <property type="match status" value="2"/>
</dbReference>
<name>A0ABT1GZX8_9NOCA</name>
<proteinExistence type="inferred from homology"/>
<dbReference type="InterPro" id="IPR050638">
    <property type="entry name" value="AA-Vitamin_Transporters"/>
</dbReference>
<gene>
    <name evidence="9" type="ORF">LX12_001734</name>
</gene>
<evidence type="ECO:0000256" key="6">
    <source>
        <dbReference type="SAM" id="MobiDB-lite"/>
    </source>
</evidence>